<name>A0A0C9X938_9AGAR</name>
<sequence length="95" mass="10978">MWSCGYHTPELIQSFVLLTDNSRQICILNHKSKPTSADLHIFSHRYPLQPTWQYRHIVLYCNITAVHKRSASPTATTNFGIQFVSKEKRGKYVLG</sequence>
<proteinExistence type="predicted"/>
<organism evidence="1 2">
    <name type="scientific">Laccaria amethystina LaAM-08-1</name>
    <dbReference type="NCBI Taxonomy" id="1095629"/>
    <lineage>
        <taxon>Eukaryota</taxon>
        <taxon>Fungi</taxon>
        <taxon>Dikarya</taxon>
        <taxon>Basidiomycota</taxon>
        <taxon>Agaricomycotina</taxon>
        <taxon>Agaricomycetes</taxon>
        <taxon>Agaricomycetidae</taxon>
        <taxon>Agaricales</taxon>
        <taxon>Agaricineae</taxon>
        <taxon>Hydnangiaceae</taxon>
        <taxon>Laccaria</taxon>
    </lineage>
</organism>
<dbReference type="Proteomes" id="UP000054477">
    <property type="component" value="Unassembled WGS sequence"/>
</dbReference>
<reference evidence="1 2" key="1">
    <citation type="submission" date="2014-04" db="EMBL/GenBank/DDBJ databases">
        <authorList>
            <consortium name="DOE Joint Genome Institute"/>
            <person name="Kuo A."/>
            <person name="Kohler A."/>
            <person name="Nagy L.G."/>
            <person name="Floudas D."/>
            <person name="Copeland A."/>
            <person name="Barry K.W."/>
            <person name="Cichocki N."/>
            <person name="Veneault-Fourrey C."/>
            <person name="LaButti K."/>
            <person name="Lindquist E.A."/>
            <person name="Lipzen A."/>
            <person name="Lundell T."/>
            <person name="Morin E."/>
            <person name="Murat C."/>
            <person name="Sun H."/>
            <person name="Tunlid A."/>
            <person name="Henrissat B."/>
            <person name="Grigoriev I.V."/>
            <person name="Hibbett D.S."/>
            <person name="Martin F."/>
            <person name="Nordberg H.P."/>
            <person name="Cantor M.N."/>
            <person name="Hua S.X."/>
        </authorList>
    </citation>
    <scope>NUCLEOTIDE SEQUENCE [LARGE SCALE GENOMIC DNA]</scope>
    <source>
        <strain evidence="1 2">LaAM-08-1</strain>
    </source>
</reference>
<protein>
    <submittedName>
        <fullName evidence="1">Unplaced genomic scaffold K443scaffold_271, whole genome shotgun sequence</fullName>
    </submittedName>
</protein>
<evidence type="ECO:0000313" key="1">
    <source>
        <dbReference type="EMBL" id="KIJ94181.1"/>
    </source>
</evidence>
<dbReference type="EMBL" id="KN838806">
    <property type="protein sequence ID" value="KIJ94181.1"/>
    <property type="molecule type" value="Genomic_DNA"/>
</dbReference>
<dbReference type="AlphaFoldDB" id="A0A0C9X938"/>
<gene>
    <name evidence="1" type="ORF">K443DRAFT_368790</name>
</gene>
<dbReference type="HOGENOM" id="CLU_2373116_0_0_1"/>
<accession>A0A0C9X938</accession>
<evidence type="ECO:0000313" key="2">
    <source>
        <dbReference type="Proteomes" id="UP000054477"/>
    </source>
</evidence>
<reference evidence="2" key="2">
    <citation type="submission" date="2015-01" db="EMBL/GenBank/DDBJ databases">
        <title>Evolutionary Origins and Diversification of the Mycorrhizal Mutualists.</title>
        <authorList>
            <consortium name="DOE Joint Genome Institute"/>
            <consortium name="Mycorrhizal Genomics Consortium"/>
            <person name="Kohler A."/>
            <person name="Kuo A."/>
            <person name="Nagy L.G."/>
            <person name="Floudas D."/>
            <person name="Copeland A."/>
            <person name="Barry K.W."/>
            <person name="Cichocki N."/>
            <person name="Veneault-Fourrey C."/>
            <person name="LaButti K."/>
            <person name="Lindquist E.A."/>
            <person name="Lipzen A."/>
            <person name="Lundell T."/>
            <person name="Morin E."/>
            <person name="Murat C."/>
            <person name="Riley R."/>
            <person name="Ohm R."/>
            <person name="Sun H."/>
            <person name="Tunlid A."/>
            <person name="Henrissat B."/>
            <person name="Grigoriev I.V."/>
            <person name="Hibbett D.S."/>
            <person name="Martin F."/>
        </authorList>
    </citation>
    <scope>NUCLEOTIDE SEQUENCE [LARGE SCALE GENOMIC DNA]</scope>
    <source>
        <strain evidence="2">LaAM-08-1</strain>
    </source>
</reference>
<keyword evidence="2" id="KW-1185">Reference proteome</keyword>